<gene>
    <name evidence="2" type="ORF">HCB47_14675</name>
</gene>
<evidence type="ECO:0000313" key="2">
    <source>
        <dbReference type="EMBL" id="MBC2288857.1"/>
    </source>
</evidence>
<sequence length="425" mass="51040">MSNVLLAARERLRFIFSEFDHVYFSFSGGKDSGVMLMLAEEIASEMNKEYDLLILDIEANYTDTVHFINRVKQLPHVRQVFHFCLPFYEDNNSSIFQPQWIMWNPEEKDKWVQPMPEDAITLEKLDSSLLTYFLKCDGNPDKFLQFFSNWYYELHNSENVACGIGLRMDESLARYNAIKHGKNKYKQKQWINRYTSGIYKFYPIFDWKFNDIWAAIYRFNWDYNKVYERMYKIGTPFRRMRICQPFGLQQRIGLEQIAKIEPLIWERVVNRVSGANFGSLYSKTSLLGYSKTTKPTHMSWQEYTVFLLESYGLYTPMLRDHYYRKFKILMNYYEKNFNMAIDDIPEESSKKEWTSDERLWHNWKSLAKVLEKNDFALVTRQYSLTKIDEQELYHLYDEFQGVLGIQSLNGKVYKKIIRHLLNEKD</sequence>
<dbReference type="PANTHER" id="PTHR30083:SF0">
    <property type="entry name" value="3'-PHOSPHOADENOSINE 5'-PHOSPHOSULFATE SULFOTRANSFERASE (PAPS REDUCTASE)_FAD SYNTHETASE"/>
    <property type="match status" value="1"/>
</dbReference>
<dbReference type="Pfam" id="PF11922">
    <property type="entry name" value="DUF3440"/>
    <property type="match status" value="1"/>
</dbReference>
<dbReference type="InterPro" id="IPR021845">
    <property type="entry name" value="DUF3440"/>
</dbReference>
<comment type="caution">
    <text evidence="2">The sequence shown here is derived from an EMBL/GenBank/DDBJ whole genome shotgun (WGS) entry which is preliminary data.</text>
</comment>
<evidence type="ECO:0000313" key="3">
    <source>
        <dbReference type="Proteomes" id="UP000558070"/>
    </source>
</evidence>
<dbReference type="EMBL" id="JAARZO010000007">
    <property type="protein sequence ID" value="MBC2288857.1"/>
    <property type="molecule type" value="Genomic_DNA"/>
</dbReference>
<dbReference type="SUPFAM" id="SSF52402">
    <property type="entry name" value="Adenine nucleotide alpha hydrolases-like"/>
    <property type="match status" value="1"/>
</dbReference>
<dbReference type="CDD" id="cd23947">
    <property type="entry name" value="PAPS_reductase-like_YbdN"/>
    <property type="match status" value="1"/>
</dbReference>
<dbReference type="AlphaFoldDB" id="A0A7X1DFR8"/>
<protein>
    <submittedName>
        <fullName evidence="2">DUF3440 domain-containing protein</fullName>
    </submittedName>
</protein>
<dbReference type="GO" id="GO:0071453">
    <property type="term" value="P:cellular response to oxygen levels"/>
    <property type="evidence" value="ECO:0007669"/>
    <property type="project" value="TreeGrafter"/>
</dbReference>
<accession>A0A7X1DFR8</accession>
<dbReference type="Gene3D" id="3.40.50.620">
    <property type="entry name" value="HUPs"/>
    <property type="match status" value="1"/>
</dbReference>
<name>A0A7X1DFR8_9LIST</name>
<proteinExistence type="predicted"/>
<dbReference type="PANTHER" id="PTHR30083">
    <property type="entry name" value="TRANSCRIPTIONAL REGULATOR-RELATED"/>
    <property type="match status" value="1"/>
</dbReference>
<dbReference type="Proteomes" id="UP000558070">
    <property type="component" value="Unassembled WGS sequence"/>
</dbReference>
<dbReference type="InterPro" id="IPR002500">
    <property type="entry name" value="PAPS_reduct_dom"/>
</dbReference>
<dbReference type="Pfam" id="PF01507">
    <property type="entry name" value="PAPS_reduct"/>
    <property type="match status" value="1"/>
</dbReference>
<feature type="domain" description="Phosphoadenosine phosphosulphate reductase" evidence="1">
    <location>
        <begin position="22"/>
        <end position="232"/>
    </location>
</feature>
<dbReference type="GO" id="GO:0003824">
    <property type="term" value="F:catalytic activity"/>
    <property type="evidence" value="ECO:0007669"/>
    <property type="project" value="InterPro"/>
</dbReference>
<evidence type="ECO:0000259" key="1">
    <source>
        <dbReference type="Pfam" id="PF01507"/>
    </source>
</evidence>
<organism evidence="2 3">
    <name type="scientific">Listeria farberi</name>
    <dbReference type="NCBI Taxonomy" id="2713500"/>
    <lineage>
        <taxon>Bacteria</taxon>
        <taxon>Bacillati</taxon>
        <taxon>Bacillota</taxon>
        <taxon>Bacilli</taxon>
        <taxon>Bacillales</taxon>
        <taxon>Listeriaceae</taxon>
        <taxon>Listeria</taxon>
    </lineage>
</organism>
<reference evidence="2 3" key="1">
    <citation type="submission" date="2020-03" db="EMBL/GenBank/DDBJ databases">
        <title>Soil Listeria distribution.</title>
        <authorList>
            <person name="Liao J."/>
            <person name="Wiedmann M."/>
        </authorList>
    </citation>
    <scope>NUCLEOTIDE SEQUENCE [LARGE SCALE GENOMIC DNA]</scope>
    <source>
        <strain evidence="2 3">FSL L7-0072</strain>
    </source>
</reference>
<dbReference type="InterPro" id="IPR014729">
    <property type="entry name" value="Rossmann-like_a/b/a_fold"/>
</dbReference>